<dbReference type="AlphaFoldDB" id="A0A0K0FCP7"/>
<accession>A0A0K0FCP7</accession>
<organism evidence="3 4">
    <name type="scientific">Strongyloides venezuelensis</name>
    <name type="common">Threadworm</name>
    <dbReference type="NCBI Taxonomy" id="75913"/>
    <lineage>
        <taxon>Eukaryota</taxon>
        <taxon>Metazoa</taxon>
        <taxon>Ecdysozoa</taxon>
        <taxon>Nematoda</taxon>
        <taxon>Chromadorea</taxon>
        <taxon>Rhabditida</taxon>
        <taxon>Tylenchina</taxon>
        <taxon>Panagrolaimomorpha</taxon>
        <taxon>Strongyloidoidea</taxon>
        <taxon>Strongyloididae</taxon>
        <taxon>Strongyloides</taxon>
    </lineage>
</organism>
<proteinExistence type="predicted"/>
<evidence type="ECO:0000256" key="1">
    <source>
        <dbReference type="ARBA" id="ARBA00023242"/>
    </source>
</evidence>
<keyword evidence="1" id="KW-0539">Nucleus</keyword>
<dbReference type="Pfam" id="PF16493">
    <property type="entry name" value="Meis_PKNOX_N"/>
    <property type="match status" value="1"/>
</dbReference>
<reference evidence="3" key="1">
    <citation type="submission" date="2014-07" db="EMBL/GenBank/DDBJ databases">
        <authorList>
            <person name="Martin A.A"/>
            <person name="De Silva N."/>
        </authorList>
    </citation>
    <scope>NUCLEOTIDE SEQUENCE</scope>
</reference>
<sequence length="116" mass="13385">MRTGDKEVDDFMINTILQLRKNMVELTKVEYYCEEFKTKYIKNFAKVFATQNTFKPIFDDEDDIKNGHCDDYATVLSEECSQIVVDKDNDILISFLNGEQSLLKVLNNPQNSIGTS</sequence>
<evidence type="ECO:0000313" key="3">
    <source>
        <dbReference type="Proteomes" id="UP000035680"/>
    </source>
</evidence>
<keyword evidence="3" id="KW-1185">Reference proteome</keyword>
<protein>
    <submittedName>
        <fullName evidence="4">MEIS N-terminal domain-containing protein</fullName>
    </submittedName>
</protein>
<evidence type="ECO:0000313" key="4">
    <source>
        <dbReference type="WBParaSite" id="SVE_0661200.1"/>
    </source>
</evidence>
<name>A0A0K0FCP7_STRVS</name>
<evidence type="ECO:0000259" key="2">
    <source>
        <dbReference type="Pfam" id="PF16493"/>
    </source>
</evidence>
<dbReference type="WBParaSite" id="SVE_0661200.1">
    <property type="protein sequence ID" value="SVE_0661200.1"/>
    <property type="gene ID" value="SVE_0661200"/>
</dbReference>
<dbReference type="Proteomes" id="UP000035680">
    <property type="component" value="Unassembled WGS sequence"/>
</dbReference>
<reference evidence="4" key="2">
    <citation type="submission" date="2015-08" db="UniProtKB">
        <authorList>
            <consortium name="WormBaseParasite"/>
        </authorList>
    </citation>
    <scope>IDENTIFICATION</scope>
</reference>
<dbReference type="InterPro" id="IPR032453">
    <property type="entry name" value="PKNOX/Meis_N"/>
</dbReference>
<feature type="domain" description="MEIS N-terminal" evidence="2">
    <location>
        <begin position="4"/>
        <end position="44"/>
    </location>
</feature>